<dbReference type="EMBL" id="JAGKQQ010000001">
    <property type="protein sequence ID" value="MBP3958475.1"/>
    <property type="molecule type" value="Genomic_DNA"/>
</dbReference>
<evidence type="ECO:0000313" key="1">
    <source>
        <dbReference type="EMBL" id="MBP3958475.1"/>
    </source>
</evidence>
<keyword evidence="2" id="KW-1185">Reference proteome</keyword>
<protein>
    <recommendedName>
        <fullName evidence="3">TolC family protein</fullName>
    </recommendedName>
</protein>
<proteinExistence type="predicted"/>
<organism evidence="1 2">
    <name type="scientific">Gemmata palustris</name>
    <dbReference type="NCBI Taxonomy" id="2822762"/>
    <lineage>
        <taxon>Bacteria</taxon>
        <taxon>Pseudomonadati</taxon>
        <taxon>Planctomycetota</taxon>
        <taxon>Planctomycetia</taxon>
        <taxon>Gemmatales</taxon>
        <taxon>Gemmataceae</taxon>
        <taxon>Gemmata</taxon>
    </lineage>
</organism>
<gene>
    <name evidence="1" type="ORF">J8F10_24775</name>
</gene>
<evidence type="ECO:0008006" key="3">
    <source>
        <dbReference type="Google" id="ProtNLM"/>
    </source>
</evidence>
<evidence type="ECO:0000313" key="2">
    <source>
        <dbReference type="Proteomes" id="UP000676565"/>
    </source>
</evidence>
<sequence>MRLFGILLIVLILLAGGGYVYLATQDWKGRQQINAAGLRHLLLLQGLPVDGPDFSTEDETPFEVPMAGGEVTSTVSKKLIESYFRDNTAGAGAPAGGAEPAAGRAPLAANTPVANQVAEVKRVLGLLKAELDKAPDAAQKIALVQGWLLIQAETMNERIQYQEWAAPGDKTGAPKSAEKLAADADSLLHALDRKFYRVAPKLYTGEGAALAPAKWQEMQKKIEEAGADAAAVALVKPPVATDEADRRARLAHLFVHLDRDAAWQRRVAVVVGLRRYVAAITAQTVRFREMRSQVDLPLASDQASFQKVQDFLLNEARQKVSRALVIADEKAKLVEQKTSADDAVSRRQTQFTELRAQLQKVRTEVDELLVRQTVIEKELYETQREVALTLEEVYRLEALLIQVERERYGLLPRQP</sequence>
<dbReference type="RefSeq" id="WP_210658500.1">
    <property type="nucleotide sequence ID" value="NZ_JAGKQQ010000001.1"/>
</dbReference>
<reference evidence="1 2" key="1">
    <citation type="submission" date="2021-04" db="EMBL/GenBank/DDBJ databases">
        <authorList>
            <person name="Ivanova A."/>
        </authorList>
    </citation>
    <scope>NUCLEOTIDE SEQUENCE [LARGE SCALE GENOMIC DNA]</scope>
    <source>
        <strain evidence="1 2">G18</strain>
    </source>
</reference>
<name>A0ABS5BYZ2_9BACT</name>
<dbReference type="Proteomes" id="UP000676565">
    <property type="component" value="Unassembled WGS sequence"/>
</dbReference>
<comment type="caution">
    <text evidence="1">The sequence shown here is derived from an EMBL/GenBank/DDBJ whole genome shotgun (WGS) entry which is preliminary data.</text>
</comment>
<accession>A0ABS5BYZ2</accession>